<organism evidence="1 4">
    <name type="scientific">Fulvivirga sedimenti</name>
    <dbReference type="NCBI Taxonomy" id="2879465"/>
    <lineage>
        <taxon>Bacteria</taxon>
        <taxon>Pseudomonadati</taxon>
        <taxon>Bacteroidota</taxon>
        <taxon>Cytophagia</taxon>
        <taxon>Cytophagales</taxon>
        <taxon>Fulvivirgaceae</taxon>
        <taxon>Fulvivirga</taxon>
    </lineage>
</organism>
<keyword evidence="4" id="KW-1185">Reference proteome</keyword>
<comment type="caution">
    <text evidence="1">The sequence shown here is derived from an EMBL/GenBank/DDBJ whole genome shotgun (WGS) entry which is preliminary data.</text>
</comment>
<reference evidence="1" key="1">
    <citation type="submission" date="2021-09" db="EMBL/GenBank/DDBJ databases">
        <title>Fulvivirga sp. isolated from coastal sediment.</title>
        <authorList>
            <person name="Yu H."/>
        </authorList>
    </citation>
    <scope>NUCLEOTIDE SEQUENCE</scope>
    <source>
        <strain evidence="1">1062</strain>
    </source>
</reference>
<proteinExistence type="predicted"/>
<sequence length="159" mass="18761">MNLELIKSDRIDELTNFLMLVSVRLISYDKKLVPLPNSDEKFGLIPRCNRMIIEVINKSNSTLNDLLLTVYRKNSKLGKDNFDTVPIKTYELLPRSTGKYEIIVFDPFNEKFNGVEIWVSTKEDWELRAKAEKWLDRAEDFSKRKYSLLDRIKNKIKLD</sequence>
<name>A0A9X1HNW5_9BACT</name>
<dbReference type="RefSeq" id="WP_225697588.1">
    <property type="nucleotide sequence ID" value="NZ_JAIXNE010000002.1"/>
</dbReference>
<dbReference type="EMBL" id="JAIXNE010000004">
    <property type="protein sequence ID" value="MCA6076775.1"/>
    <property type="molecule type" value="Genomic_DNA"/>
</dbReference>
<gene>
    <name evidence="1" type="ORF">LDX50_06300</name>
    <name evidence="2" type="ORF">LDX50_12270</name>
    <name evidence="3" type="ORF">LDX50_17990</name>
</gene>
<dbReference type="Proteomes" id="UP001139409">
    <property type="component" value="Unassembled WGS sequence"/>
</dbReference>
<dbReference type="AlphaFoldDB" id="A0A9X1HNW5"/>
<protein>
    <submittedName>
        <fullName evidence="1">Uncharacterized protein</fullName>
    </submittedName>
</protein>
<evidence type="ECO:0000313" key="4">
    <source>
        <dbReference type="Proteomes" id="UP001139409"/>
    </source>
</evidence>
<evidence type="ECO:0000313" key="3">
    <source>
        <dbReference type="EMBL" id="MCA6076775.1"/>
    </source>
</evidence>
<evidence type="ECO:0000313" key="1">
    <source>
        <dbReference type="EMBL" id="MCA6074470.1"/>
    </source>
</evidence>
<dbReference type="EMBL" id="JAIXNE010000002">
    <property type="protein sequence ID" value="MCA6074470.1"/>
    <property type="molecule type" value="Genomic_DNA"/>
</dbReference>
<accession>A0A9X1HNW5</accession>
<dbReference type="EMBL" id="JAIXNE010000003">
    <property type="protein sequence ID" value="MCA6075647.1"/>
    <property type="molecule type" value="Genomic_DNA"/>
</dbReference>
<evidence type="ECO:0000313" key="2">
    <source>
        <dbReference type="EMBL" id="MCA6075647.1"/>
    </source>
</evidence>